<dbReference type="InterPro" id="IPR023753">
    <property type="entry name" value="FAD/NAD-binding_dom"/>
</dbReference>
<dbReference type="Proteomes" id="UP000298324">
    <property type="component" value="Unassembled WGS sequence"/>
</dbReference>
<evidence type="ECO:0000313" key="6">
    <source>
        <dbReference type="Proteomes" id="UP000298324"/>
    </source>
</evidence>
<dbReference type="GO" id="GO:0016491">
    <property type="term" value="F:oxidoreductase activity"/>
    <property type="evidence" value="ECO:0007669"/>
    <property type="project" value="InterPro"/>
</dbReference>
<dbReference type="EMBL" id="QFGA01000001">
    <property type="protein sequence ID" value="TEB07637.1"/>
    <property type="molecule type" value="Genomic_DNA"/>
</dbReference>
<keyword evidence="3" id="KW-0274">FAD</keyword>
<evidence type="ECO:0000313" key="5">
    <source>
        <dbReference type="EMBL" id="TEB07637.1"/>
    </source>
</evidence>
<feature type="domain" description="FAD/NAD(P)-binding" evidence="4">
    <location>
        <begin position="2"/>
        <end position="296"/>
    </location>
</feature>
<dbReference type="SUPFAM" id="SSF51905">
    <property type="entry name" value="FAD/NAD(P)-binding domain"/>
    <property type="match status" value="1"/>
</dbReference>
<proteinExistence type="predicted"/>
<dbReference type="RefSeq" id="WP_190239479.1">
    <property type="nucleotide sequence ID" value="NZ_QFGA01000001.1"/>
</dbReference>
<protein>
    <submittedName>
        <fullName evidence="5">Assimilatory nitrate reductase electron transfer subunit</fullName>
    </submittedName>
</protein>
<organism evidence="5 6">
    <name type="scientific">Pelotomaculum schinkii</name>
    <dbReference type="NCBI Taxonomy" id="78350"/>
    <lineage>
        <taxon>Bacteria</taxon>
        <taxon>Bacillati</taxon>
        <taxon>Bacillota</taxon>
        <taxon>Clostridia</taxon>
        <taxon>Eubacteriales</taxon>
        <taxon>Desulfotomaculaceae</taxon>
        <taxon>Pelotomaculum</taxon>
    </lineage>
</organism>
<keyword evidence="2" id="KW-0285">Flavoprotein</keyword>
<dbReference type="PANTHER" id="PTHR43429">
    <property type="entry name" value="PYRIDINE NUCLEOTIDE-DISULFIDE OXIDOREDUCTASE DOMAIN-CONTAINING"/>
    <property type="match status" value="1"/>
</dbReference>
<sequence length="420" mass="46139">MHTVIIGNGIGGNAAAFGIRNYDRNAKITIVTRENCPEYEPGALPYYVGGKIPRQNVFLNNFDDYKSNNIDLIVQEAKEIDSEQKKVYLDRGSELTYDNLVIAAGGDLVMPPIKGIEKEGVYGCKVLADADALYARNGKAAVVVGSGLIGIEASEALKEKGFEVYLLELAGWIMPRTFDEYAAKKLEKGLTENGIHVLTNERLLSINGDSKVDSVTTDKREIQCDTVVLAIGVAPSTGLARQAGTEIGLTRGIKVNERMMTTVRDIYACGDCAETTDAITGERVLIQLRHNALEQGKVIAKNCAGIPSVYPGAWSITRAHYFNTDSVSIGKTLTGIADQTDVEVIEREFGNDYCRLILNKGKLAGAHAVGRFAKDMGILFGSMWRKDDLAELRAQWQKVTLINSCYPWHYRVIGRYMNLK</sequence>
<reference evidence="5 6" key="1">
    <citation type="journal article" date="2018" name="Environ. Microbiol.">
        <title>Novel energy conservation strategies and behaviour of Pelotomaculum schinkii driving syntrophic propionate catabolism.</title>
        <authorList>
            <person name="Hidalgo-Ahumada C.A.P."/>
            <person name="Nobu M.K."/>
            <person name="Narihiro T."/>
            <person name="Tamaki H."/>
            <person name="Liu W.T."/>
            <person name="Kamagata Y."/>
            <person name="Stams A.J.M."/>
            <person name="Imachi H."/>
            <person name="Sousa D.Z."/>
        </authorList>
    </citation>
    <scope>NUCLEOTIDE SEQUENCE [LARGE SCALE GENOMIC DNA]</scope>
    <source>
        <strain evidence="5 6">HH</strain>
    </source>
</reference>
<dbReference type="Gene3D" id="3.50.50.60">
    <property type="entry name" value="FAD/NAD(P)-binding domain"/>
    <property type="match status" value="2"/>
</dbReference>
<comment type="caution">
    <text evidence="5">The sequence shown here is derived from an EMBL/GenBank/DDBJ whole genome shotgun (WGS) entry which is preliminary data.</text>
</comment>
<comment type="cofactor">
    <cofactor evidence="1">
        <name>FAD</name>
        <dbReference type="ChEBI" id="CHEBI:57692"/>
    </cofactor>
</comment>
<name>A0A4Y7RH58_9FIRM</name>
<dbReference type="InterPro" id="IPR050260">
    <property type="entry name" value="FAD-bd_OxRdtase"/>
</dbReference>
<evidence type="ECO:0000256" key="3">
    <source>
        <dbReference type="ARBA" id="ARBA00022827"/>
    </source>
</evidence>
<evidence type="ECO:0000256" key="2">
    <source>
        <dbReference type="ARBA" id="ARBA00022630"/>
    </source>
</evidence>
<evidence type="ECO:0000259" key="4">
    <source>
        <dbReference type="Pfam" id="PF07992"/>
    </source>
</evidence>
<accession>A0A4Y7RH58</accession>
<dbReference type="Pfam" id="PF07992">
    <property type="entry name" value="Pyr_redox_2"/>
    <property type="match status" value="1"/>
</dbReference>
<dbReference type="InterPro" id="IPR036188">
    <property type="entry name" value="FAD/NAD-bd_sf"/>
</dbReference>
<dbReference type="PRINTS" id="PR00411">
    <property type="entry name" value="PNDRDTASEI"/>
</dbReference>
<evidence type="ECO:0000256" key="1">
    <source>
        <dbReference type="ARBA" id="ARBA00001974"/>
    </source>
</evidence>
<gene>
    <name evidence="5" type="primary">nasB</name>
    <name evidence="5" type="ORF">Psch_01192</name>
</gene>
<keyword evidence="6" id="KW-1185">Reference proteome</keyword>
<dbReference type="PANTHER" id="PTHR43429:SF3">
    <property type="entry name" value="NITRITE REDUCTASE [NAD(P)H]"/>
    <property type="match status" value="1"/>
</dbReference>
<dbReference type="PRINTS" id="PR00368">
    <property type="entry name" value="FADPNR"/>
</dbReference>
<dbReference type="AlphaFoldDB" id="A0A4Y7RH58"/>